<dbReference type="InterPro" id="IPR002104">
    <property type="entry name" value="Integrase_catalytic"/>
</dbReference>
<keyword evidence="4" id="KW-1185">Reference proteome</keyword>
<dbReference type="GO" id="GO:0006310">
    <property type="term" value="P:DNA recombination"/>
    <property type="evidence" value="ECO:0007669"/>
    <property type="project" value="UniProtKB-KW"/>
</dbReference>
<dbReference type="Proteomes" id="UP000294564">
    <property type="component" value="Unassembled WGS sequence"/>
</dbReference>
<gene>
    <name evidence="3" type="ORF">EV195_1027</name>
</gene>
<sequence length="325" mass="38061">MVENFHSIYAEYLKQFLSFKRKLGFKFKEEAFHLKKIDEAALETNQSSSGITKSFADIITKKKPNEGLQYRQRRISILAMFSSYLNDIGIDSYIPKVPPCKNKEYLPFIFSQNEINTIFNVCDQYKLIKRHPYNSLFIMPVFLRLLYATGIRFGEALNLKDTDVNLDDNYLLIKDSKNGKERIIPISYSLSDVLKEYLWFRNYLPKNKENYFFIGIGGSKCSQNVRYWFKKILERSNIQYLGKNKGPRVHDLRHTFAVNSLVKMVEAGLDLYVSLPILSTYLGHQSIKATNRYVRLTSTLFPDLMNDIDYSLIDVFPKFKNYEPN</sequence>
<name>A0A4R2NWV5_9FLAO</name>
<dbReference type="GO" id="GO:0003677">
    <property type="term" value="F:DNA binding"/>
    <property type="evidence" value="ECO:0007669"/>
    <property type="project" value="InterPro"/>
</dbReference>
<dbReference type="SUPFAM" id="SSF56349">
    <property type="entry name" value="DNA breaking-rejoining enzymes"/>
    <property type="match status" value="1"/>
</dbReference>
<dbReference type="GO" id="GO:0015074">
    <property type="term" value="P:DNA integration"/>
    <property type="evidence" value="ECO:0007669"/>
    <property type="project" value="InterPro"/>
</dbReference>
<reference evidence="3 4" key="1">
    <citation type="submission" date="2019-03" db="EMBL/GenBank/DDBJ databases">
        <title>Genomic Encyclopedia of Type Strains, Phase IV (KMG-IV): sequencing the most valuable type-strain genomes for metagenomic binning, comparative biology and taxonomic classification.</title>
        <authorList>
            <person name="Goeker M."/>
        </authorList>
    </citation>
    <scope>NUCLEOTIDE SEQUENCE [LARGE SCALE GENOMIC DNA]</scope>
    <source>
        <strain evidence="3 4">DSM 14836</strain>
    </source>
</reference>
<dbReference type="InterPro" id="IPR011010">
    <property type="entry name" value="DNA_brk_join_enz"/>
</dbReference>
<protein>
    <submittedName>
        <fullName evidence="3">Site-specific recombinase XerD</fullName>
    </submittedName>
</protein>
<feature type="domain" description="Tyr recombinase" evidence="2">
    <location>
        <begin position="105"/>
        <end position="306"/>
    </location>
</feature>
<dbReference type="Gene3D" id="1.10.443.10">
    <property type="entry name" value="Intergrase catalytic core"/>
    <property type="match status" value="1"/>
</dbReference>
<dbReference type="Pfam" id="PF00589">
    <property type="entry name" value="Phage_integrase"/>
    <property type="match status" value="1"/>
</dbReference>
<evidence type="ECO:0000256" key="1">
    <source>
        <dbReference type="ARBA" id="ARBA00023172"/>
    </source>
</evidence>
<dbReference type="InterPro" id="IPR013762">
    <property type="entry name" value="Integrase-like_cat_sf"/>
</dbReference>
<keyword evidence="1" id="KW-0233">DNA recombination</keyword>
<evidence type="ECO:0000313" key="4">
    <source>
        <dbReference type="Proteomes" id="UP000294564"/>
    </source>
</evidence>
<dbReference type="OrthoDB" id="9766545at2"/>
<dbReference type="PANTHER" id="PTHR30349">
    <property type="entry name" value="PHAGE INTEGRASE-RELATED"/>
    <property type="match status" value="1"/>
</dbReference>
<evidence type="ECO:0000313" key="3">
    <source>
        <dbReference type="EMBL" id="TCP26669.1"/>
    </source>
</evidence>
<dbReference type="PROSITE" id="PS51898">
    <property type="entry name" value="TYR_RECOMBINASE"/>
    <property type="match status" value="1"/>
</dbReference>
<evidence type="ECO:0000259" key="2">
    <source>
        <dbReference type="PROSITE" id="PS51898"/>
    </source>
</evidence>
<proteinExistence type="predicted"/>
<dbReference type="AlphaFoldDB" id="A0A4R2NWV5"/>
<dbReference type="InterPro" id="IPR050090">
    <property type="entry name" value="Tyrosine_recombinase_XerCD"/>
</dbReference>
<organism evidence="3 4">
    <name type="scientific">Tenacibaculum skagerrakense</name>
    <dbReference type="NCBI Taxonomy" id="186571"/>
    <lineage>
        <taxon>Bacteria</taxon>
        <taxon>Pseudomonadati</taxon>
        <taxon>Bacteroidota</taxon>
        <taxon>Flavobacteriia</taxon>
        <taxon>Flavobacteriales</taxon>
        <taxon>Flavobacteriaceae</taxon>
        <taxon>Tenacibaculum</taxon>
    </lineage>
</organism>
<accession>A0A4R2NWV5</accession>
<dbReference type="EMBL" id="SLXM01000002">
    <property type="protein sequence ID" value="TCP26669.1"/>
    <property type="molecule type" value="Genomic_DNA"/>
</dbReference>
<comment type="caution">
    <text evidence="3">The sequence shown here is derived from an EMBL/GenBank/DDBJ whole genome shotgun (WGS) entry which is preliminary data.</text>
</comment>